<gene>
    <name evidence="2" type="ORF">F511_33687</name>
</gene>
<reference evidence="2 3" key="1">
    <citation type="journal article" date="2015" name="Proc. Natl. Acad. Sci. U.S.A.">
        <title>The resurrection genome of Boea hygrometrica: A blueprint for survival of dehydration.</title>
        <authorList>
            <person name="Xiao L."/>
            <person name="Yang G."/>
            <person name="Zhang L."/>
            <person name="Yang X."/>
            <person name="Zhao S."/>
            <person name="Ji Z."/>
            <person name="Zhou Q."/>
            <person name="Hu M."/>
            <person name="Wang Y."/>
            <person name="Chen M."/>
            <person name="Xu Y."/>
            <person name="Jin H."/>
            <person name="Xiao X."/>
            <person name="Hu G."/>
            <person name="Bao F."/>
            <person name="Hu Y."/>
            <person name="Wan P."/>
            <person name="Li L."/>
            <person name="Deng X."/>
            <person name="Kuang T."/>
            <person name="Xiang C."/>
            <person name="Zhu J.K."/>
            <person name="Oliver M.J."/>
            <person name="He Y."/>
        </authorList>
    </citation>
    <scope>NUCLEOTIDE SEQUENCE [LARGE SCALE GENOMIC DNA]</scope>
    <source>
        <strain evidence="3">cv. XS01</strain>
    </source>
</reference>
<evidence type="ECO:0000313" key="2">
    <source>
        <dbReference type="EMBL" id="KZV35972.1"/>
    </source>
</evidence>
<dbReference type="EMBL" id="KV003965">
    <property type="protein sequence ID" value="KZV35972.1"/>
    <property type="molecule type" value="Genomic_DNA"/>
</dbReference>
<accession>A0A2Z7BMT2</accession>
<organism evidence="2 3">
    <name type="scientific">Dorcoceras hygrometricum</name>
    <dbReference type="NCBI Taxonomy" id="472368"/>
    <lineage>
        <taxon>Eukaryota</taxon>
        <taxon>Viridiplantae</taxon>
        <taxon>Streptophyta</taxon>
        <taxon>Embryophyta</taxon>
        <taxon>Tracheophyta</taxon>
        <taxon>Spermatophyta</taxon>
        <taxon>Magnoliopsida</taxon>
        <taxon>eudicotyledons</taxon>
        <taxon>Gunneridae</taxon>
        <taxon>Pentapetalae</taxon>
        <taxon>asterids</taxon>
        <taxon>lamiids</taxon>
        <taxon>Lamiales</taxon>
        <taxon>Gesneriaceae</taxon>
        <taxon>Didymocarpoideae</taxon>
        <taxon>Trichosporeae</taxon>
        <taxon>Loxocarpinae</taxon>
        <taxon>Dorcoceras</taxon>
    </lineage>
</organism>
<keyword evidence="3" id="KW-1185">Reference proteome</keyword>
<name>A0A2Z7BMT2_9LAMI</name>
<sequence>MERRRLTINSVSAVDLNSRCNQLLQAFSSKLQNIKSQATVYPVASYRLSIRKLQYIQSQATGKPADSYSDPVESTSRPTTGIPAASTDFQMVSLPPAGQPDASTSYPPVLIQRLDNQSQAPLPSYCNEGEPAVARSVVMNKRQQLSEQLLNNLLEQIQLLGCNQRSRWKESMAEIESCKCLKSRGQDLYYSGK</sequence>
<dbReference type="AlphaFoldDB" id="A0A2Z7BMT2"/>
<dbReference type="Proteomes" id="UP000250235">
    <property type="component" value="Unassembled WGS sequence"/>
</dbReference>
<protein>
    <submittedName>
        <fullName evidence="2">Zf-UBP-domain-containing protein</fullName>
    </submittedName>
</protein>
<evidence type="ECO:0000313" key="3">
    <source>
        <dbReference type="Proteomes" id="UP000250235"/>
    </source>
</evidence>
<proteinExistence type="predicted"/>
<feature type="region of interest" description="Disordered" evidence="1">
    <location>
        <begin position="60"/>
        <end position="79"/>
    </location>
</feature>
<evidence type="ECO:0000256" key="1">
    <source>
        <dbReference type="SAM" id="MobiDB-lite"/>
    </source>
</evidence>